<dbReference type="PANTHER" id="PTHR12151:SF25">
    <property type="entry name" value="LINALOOL DEHYDRATASE_ISOMERASE DOMAIN-CONTAINING PROTEIN"/>
    <property type="match status" value="1"/>
</dbReference>
<evidence type="ECO:0000256" key="5">
    <source>
        <dbReference type="SAM" id="SignalP"/>
    </source>
</evidence>
<reference evidence="7 8" key="1">
    <citation type="submission" date="2019-12" db="EMBL/GenBank/DDBJ databases">
        <authorList>
            <person name="Zhang Y.-J."/>
        </authorList>
    </citation>
    <scope>NUCLEOTIDE SEQUENCE [LARGE SCALE GENOMIC DNA]</scope>
    <source>
        <strain evidence="7 8">H18S-6</strain>
    </source>
</reference>
<feature type="binding site" evidence="3">
    <location>
        <position position="100"/>
    </location>
    <ligand>
        <name>Cu cation</name>
        <dbReference type="ChEBI" id="CHEBI:23378"/>
    </ligand>
</feature>
<dbReference type="Gene3D" id="3.40.30.10">
    <property type="entry name" value="Glutaredoxin"/>
    <property type="match status" value="1"/>
</dbReference>
<proteinExistence type="inferred from homology"/>
<feature type="chain" id="PRO_5025408594" evidence="5">
    <location>
        <begin position="21"/>
        <end position="234"/>
    </location>
</feature>
<dbReference type="RefSeq" id="WP_158980174.1">
    <property type="nucleotide sequence ID" value="NZ_WSFO01000008.1"/>
</dbReference>
<sequence>MKQRIVTTLGAILLASGGFAGQNSSPTTPDGSIAALFPMGEEFEFTPPIPGSYRLSNIKPAPDGAVLTPTGTKRNLSDLLDGKVSLVSFVYLMCGDVNGCPLAVSTLFDIYDSSQSAPDLADNVQLVTISFDPDRDTVEAIDSFAYPITNDATADKKIGWHILTTEDQAALKPILDGFGQVVDRSDDPDKLNHLLRMFLVDRDGKIRNIYGLGLIDPRLMMTDVETLLIEDGTL</sequence>
<gene>
    <name evidence="7" type="ORF">GP644_14755</name>
</gene>
<evidence type="ECO:0000313" key="8">
    <source>
        <dbReference type="Proteomes" id="UP000441586"/>
    </source>
</evidence>
<protein>
    <submittedName>
        <fullName evidence="7">SCO family protein</fullName>
    </submittedName>
</protein>
<dbReference type="PANTHER" id="PTHR12151">
    <property type="entry name" value="ELECTRON TRANSPORT PROTIN SCO1/SENC FAMILY MEMBER"/>
    <property type="match status" value="1"/>
</dbReference>
<keyword evidence="2 3" id="KW-0186">Copper</keyword>
<feature type="signal peptide" evidence="5">
    <location>
        <begin position="1"/>
        <end position="20"/>
    </location>
</feature>
<dbReference type="EMBL" id="WSFO01000008">
    <property type="protein sequence ID" value="KAE9629018.1"/>
    <property type="molecule type" value="Genomic_DNA"/>
</dbReference>
<dbReference type="GO" id="GO:0046872">
    <property type="term" value="F:metal ion binding"/>
    <property type="evidence" value="ECO:0007669"/>
    <property type="project" value="UniProtKB-KW"/>
</dbReference>
<dbReference type="InterPro" id="IPR036249">
    <property type="entry name" value="Thioredoxin-like_sf"/>
</dbReference>
<evidence type="ECO:0000256" key="4">
    <source>
        <dbReference type="PIRSR" id="PIRSR603782-2"/>
    </source>
</evidence>
<dbReference type="Pfam" id="PF02630">
    <property type="entry name" value="SCO1-SenC"/>
    <property type="match status" value="1"/>
</dbReference>
<keyword evidence="3" id="KW-0479">Metal-binding</keyword>
<evidence type="ECO:0000256" key="2">
    <source>
        <dbReference type="ARBA" id="ARBA00023008"/>
    </source>
</evidence>
<evidence type="ECO:0000256" key="3">
    <source>
        <dbReference type="PIRSR" id="PIRSR603782-1"/>
    </source>
</evidence>
<dbReference type="SUPFAM" id="SSF52833">
    <property type="entry name" value="Thioredoxin-like"/>
    <property type="match status" value="1"/>
</dbReference>
<accession>A0A6A4RDY3</accession>
<evidence type="ECO:0000259" key="6">
    <source>
        <dbReference type="PROSITE" id="PS51352"/>
    </source>
</evidence>
<feature type="binding site" evidence="3">
    <location>
        <position position="193"/>
    </location>
    <ligand>
        <name>Cu cation</name>
        <dbReference type="ChEBI" id="CHEBI:23378"/>
    </ligand>
</feature>
<comment type="similarity">
    <text evidence="1">Belongs to the SCO1/2 family.</text>
</comment>
<dbReference type="InterPro" id="IPR013766">
    <property type="entry name" value="Thioredoxin_domain"/>
</dbReference>
<dbReference type="InterPro" id="IPR003782">
    <property type="entry name" value="SCO1/SenC"/>
</dbReference>
<feature type="binding site" evidence="3">
    <location>
        <position position="94"/>
    </location>
    <ligand>
        <name>Cu cation</name>
        <dbReference type="ChEBI" id="CHEBI:23378"/>
    </ligand>
</feature>
<keyword evidence="4" id="KW-1015">Disulfide bond</keyword>
<dbReference type="PROSITE" id="PS51352">
    <property type="entry name" value="THIOREDOXIN_2"/>
    <property type="match status" value="1"/>
</dbReference>
<keyword evidence="5" id="KW-0732">Signal</keyword>
<dbReference type="AlphaFoldDB" id="A0A6A4RDY3"/>
<name>A0A6A4RDY3_9RHOB</name>
<feature type="disulfide bond" description="Redox-active" evidence="4">
    <location>
        <begin position="94"/>
        <end position="100"/>
    </location>
</feature>
<evidence type="ECO:0000313" key="7">
    <source>
        <dbReference type="EMBL" id="KAE9629018.1"/>
    </source>
</evidence>
<organism evidence="7 8">
    <name type="scientific">Parasedimentitalea maritima</name>
    <dbReference type="NCBI Taxonomy" id="2578117"/>
    <lineage>
        <taxon>Bacteria</taxon>
        <taxon>Pseudomonadati</taxon>
        <taxon>Pseudomonadota</taxon>
        <taxon>Alphaproteobacteria</taxon>
        <taxon>Rhodobacterales</taxon>
        <taxon>Paracoccaceae</taxon>
        <taxon>Parasedimentitalea</taxon>
    </lineage>
</organism>
<feature type="domain" description="Thioredoxin" evidence="6">
    <location>
        <begin position="55"/>
        <end position="229"/>
    </location>
</feature>
<comment type="caution">
    <text evidence="7">The sequence shown here is derived from an EMBL/GenBank/DDBJ whole genome shotgun (WGS) entry which is preliminary data.</text>
</comment>
<dbReference type="Proteomes" id="UP000441586">
    <property type="component" value="Unassembled WGS sequence"/>
</dbReference>
<dbReference type="CDD" id="cd02968">
    <property type="entry name" value="SCO"/>
    <property type="match status" value="1"/>
</dbReference>
<evidence type="ECO:0000256" key="1">
    <source>
        <dbReference type="ARBA" id="ARBA00010996"/>
    </source>
</evidence>